<feature type="signal peptide" evidence="1">
    <location>
        <begin position="1"/>
        <end position="16"/>
    </location>
</feature>
<dbReference type="EMBL" id="AP015041">
    <property type="protein sequence ID" value="BAT96211.1"/>
    <property type="molecule type" value="Genomic_DNA"/>
</dbReference>
<protein>
    <submittedName>
        <fullName evidence="2">Uncharacterized protein</fullName>
    </submittedName>
</protein>
<keyword evidence="3" id="KW-1185">Reference proteome</keyword>
<dbReference type="AlphaFoldDB" id="A0A0S3STQ4"/>
<dbReference type="Proteomes" id="UP000291084">
    <property type="component" value="Chromosome 8"/>
</dbReference>
<proteinExistence type="predicted"/>
<accession>A0A0S3STQ4</accession>
<feature type="chain" id="PRO_5006618649" evidence="1">
    <location>
        <begin position="17"/>
        <end position="99"/>
    </location>
</feature>
<evidence type="ECO:0000313" key="3">
    <source>
        <dbReference type="Proteomes" id="UP000291084"/>
    </source>
</evidence>
<sequence>FVVTLVFVVVMGESACLHHCVQIQWTVVAVENPWSVDGSFKERPWYADGGVIVDVPNICKGLAPKVDGPPLTKVGPAINVEEPPLNAEGALVNGVVGEK</sequence>
<evidence type="ECO:0000313" key="2">
    <source>
        <dbReference type="EMBL" id="BAT96211.1"/>
    </source>
</evidence>
<reference evidence="2 3" key="1">
    <citation type="journal article" date="2015" name="Sci. Rep.">
        <title>The power of single molecule real-time sequencing technology in the de novo assembly of a eukaryotic genome.</title>
        <authorList>
            <person name="Sakai H."/>
            <person name="Naito K."/>
            <person name="Ogiso-Tanaka E."/>
            <person name="Takahashi Y."/>
            <person name="Iseki K."/>
            <person name="Muto C."/>
            <person name="Satou K."/>
            <person name="Teruya K."/>
            <person name="Shiroma A."/>
            <person name="Shimoji M."/>
            <person name="Hirano T."/>
            <person name="Itoh T."/>
            <person name="Kaga A."/>
            <person name="Tomooka N."/>
        </authorList>
    </citation>
    <scope>NUCLEOTIDE SEQUENCE [LARGE SCALE GENOMIC DNA]</scope>
    <source>
        <strain evidence="3">cv. Shumari</strain>
    </source>
</reference>
<keyword evidence="1" id="KW-0732">Signal</keyword>
<evidence type="ECO:0000256" key="1">
    <source>
        <dbReference type="SAM" id="SignalP"/>
    </source>
</evidence>
<organism evidence="2 3">
    <name type="scientific">Vigna angularis var. angularis</name>
    <dbReference type="NCBI Taxonomy" id="157739"/>
    <lineage>
        <taxon>Eukaryota</taxon>
        <taxon>Viridiplantae</taxon>
        <taxon>Streptophyta</taxon>
        <taxon>Embryophyta</taxon>
        <taxon>Tracheophyta</taxon>
        <taxon>Spermatophyta</taxon>
        <taxon>Magnoliopsida</taxon>
        <taxon>eudicotyledons</taxon>
        <taxon>Gunneridae</taxon>
        <taxon>Pentapetalae</taxon>
        <taxon>rosids</taxon>
        <taxon>fabids</taxon>
        <taxon>Fabales</taxon>
        <taxon>Fabaceae</taxon>
        <taxon>Papilionoideae</taxon>
        <taxon>50 kb inversion clade</taxon>
        <taxon>NPAAA clade</taxon>
        <taxon>indigoferoid/millettioid clade</taxon>
        <taxon>Phaseoleae</taxon>
        <taxon>Vigna</taxon>
    </lineage>
</organism>
<name>A0A0S3STQ4_PHAAN</name>
<feature type="non-terminal residue" evidence="2">
    <location>
        <position position="1"/>
    </location>
</feature>
<gene>
    <name evidence="2" type="primary">Vigan.08G311300</name>
    <name evidence="2" type="ORF">VIGAN_08311300</name>
</gene>